<keyword evidence="4 8" id="KW-0812">Transmembrane</keyword>
<feature type="transmembrane region" description="Helical" evidence="8">
    <location>
        <begin position="169"/>
        <end position="186"/>
    </location>
</feature>
<accession>A0A9X3NQ58</accession>
<proteinExistence type="inferred from homology"/>
<dbReference type="GO" id="GO:0005886">
    <property type="term" value="C:plasma membrane"/>
    <property type="evidence" value="ECO:0007669"/>
    <property type="project" value="UniProtKB-SubCell"/>
</dbReference>
<protein>
    <submittedName>
        <fullName evidence="9">Polysulfide reductase NrfD</fullName>
    </submittedName>
</protein>
<comment type="subcellular location">
    <subcellularLocation>
        <location evidence="1">Cell membrane</location>
        <topology evidence="1">Multi-pass membrane protein</topology>
    </subcellularLocation>
</comment>
<evidence type="ECO:0000256" key="2">
    <source>
        <dbReference type="ARBA" id="ARBA00008929"/>
    </source>
</evidence>
<feature type="transmembrane region" description="Helical" evidence="8">
    <location>
        <begin position="67"/>
        <end position="89"/>
    </location>
</feature>
<evidence type="ECO:0000256" key="6">
    <source>
        <dbReference type="ARBA" id="ARBA00023136"/>
    </source>
</evidence>
<dbReference type="InterPro" id="IPR052049">
    <property type="entry name" value="Electron_transfer_protein"/>
</dbReference>
<evidence type="ECO:0000256" key="1">
    <source>
        <dbReference type="ARBA" id="ARBA00004651"/>
    </source>
</evidence>
<reference evidence="9" key="1">
    <citation type="submission" date="2021-10" db="EMBL/GenBank/DDBJ databases">
        <title>Streptomonospora sp. nov., isolated from mangrove soil.</title>
        <authorList>
            <person name="Chen X."/>
            <person name="Ge X."/>
            <person name="Liu W."/>
        </authorList>
    </citation>
    <scope>NUCLEOTIDE SEQUENCE</scope>
    <source>
        <strain evidence="9">S1-112</strain>
    </source>
</reference>
<evidence type="ECO:0000256" key="8">
    <source>
        <dbReference type="SAM" id="Phobius"/>
    </source>
</evidence>
<sequence>MSTSDVTREGIRGAHPGREALTGAVSTLDGHRRDHPSRRRVRRGEPEFRSYYDKPVLNQIVWEPRDIAGYLFLGGLAGASSVLAAGADLTDRPDLARPLKYTALGAITGSVAALVNDLGRPARFVNMLRVLKWTSPMSVGSWILAAYGPLAGAAAVSQATGILPGLGRTAAVGAAALGPAVAAYTAPLICDTAVPAWHEGYREMPFVFVGSAAAAAGGMGMATAPVEQAAPARRAAVLGSVLETAALWRMEHRMGMVAKPYREGRSGGLMRAAKILTVAGAAGALLGGRNRAVSAVAGAALLAGSACTRFGVFSAGVASAADPKYTVVPQRQRLEERKTDAAISAAKAAASSPSPGPEEPSDS</sequence>
<evidence type="ECO:0000256" key="4">
    <source>
        <dbReference type="ARBA" id="ARBA00022692"/>
    </source>
</evidence>
<feature type="compositionally biased region" description="Low complexity" evidence="7">
    <location>
        <begin position="341"/>
        <end position="353"/>
    </location>
</feature>
<keyword evidence="3" id="KW-1003">Cell membrane</keyword>
<dbReference type="EMBL" id="JAJAQC010000032">
    <property type="protein sequence ID" value="MDA0566283.1"/>
    <property type="molecule type" value="Genomic_DNA"/>
</dbReference>
<dbReference type="Gene3D" id="1.20.1630.10">
    <property type="entry name" value="Formate dehydrogenase/DMSO reductase domain"/>
    <property type="match status" value="1"/>
</dbReference>
<feature type="transmembrane region" description="Helical" evidence="8">
    <location>
        <begin position="139"/>
        <end position="157"/>
    </location>
</feature>
<feature type="transmembrane region" description="Helical" evidence="8">
    <location>
        <begin position="206"/>
        <end position="224"/>
    </location>
</feature>
<evidence type="ECO:0000313" key="10">
    <source>
        <dbReference type="Proteomes" id="UP001140076"/>
    </source>
</evidence>
<comment type="similarity">
    <text evidence="2">Belongs to the NrfD family.</text>
</comment>
<dbReference type="Pfam" id="PF03916">
    <property type="entry name" value="NrfD"/>
    <property type="match status" value="1"/>
</dbReference>
<dbReference type="RefSeq" id="WP_270073538.1">
    <property type="nucleotide sequence ID" value="NZ_JAJAQC010000032.1"/>
</dbReference>
<keyword evidence="10" id="KW-1185">Reference proteome</keyword>
<dbReference type="PANTHER" id="PTHR34856:SF2">
    <property type="entry name" value="PROTEIN NRFD"/>
    <property type="match status" value="1"/>
</dbReference>
<evidence type="ECO:0000256" key="3">
    <source>
        <dbReference type="ARBA" id="ARBA00022475"/>
    </source>
</evidence>
<comment type="caution">
    <text evidence="9">The sequence shown here is derived from an EMBL/GenBank/DDBJ whole genome shotgun (WGS) entry which is preliminary data.</text>
</comment>
<keyword evidence="5 8" id="KW-1133">Transmembrane helix</keyword>
<evidence type="ECO:0000256" key="7">
    <source>
        <dbReference type="SAM" id="MobiDB-lite"/>
    </source>
</evidence>
<keyword evidence="6 8" id="KW-0472">Membrane</keyword>
<dbReference type="Proteomes" id="UP001140076">
    <property type="component" value="Unassembled WGS sequence"/>
</dbReference>
<organism evidence="9 10">
    <name type="scientific">Streptomonospora mangrovi</name>
    <dbReference type="NCBI Taxonomy" id="2883123"/>
    <lineage>
        <taxon>Bacteria</taxon>
        <taxon>Bacillati</taxon>
        <taxon>Actinomycetota</taxon>
        <taxon>Actinomycetes</taxon>
        <taxon>Streptosporangiales</taxon>
        <taxon>Nocardiopsidaceae</taxon>
        <taxon>Streptomonospora</taxon>
    </lineage>
</organism>
<evidence type="ECO:0000313" key="9">
    <source>
        <dbReference type="EMBL" id="MDA0566283.1"/>
    </source>
</evidence>
<name>A0A9X3NQ58_9ACTN</name>
<evidence type="ECO:0000256" key="5">
    <source>
        <dbReference type="ARBA" id="ARBA00022989"/>
    </source>
</evidence>
<feature type="compositionally biased region" description="Pro residues" evidence="7">
    <location>
        <begin position="354"/>
        <end position="363"/>
    </location>
</feature>
<dbReference type="InterPro" id="IPR005614">
    <property type="entry name" value="NrfD-like"/>
</dbReference>
<gene>
    <name evidence="9" type="primary">nrfD</name>
    <name evidence="9" type="ORF">LG943_18450</name>
</gene>
<dbReference type="AlphaFoldDB" id="A0A9X3NQ58"/>
<feature type="region of interest" description="Disordered" evidence="7">
    <location>
        <begin position="330"/>
        <end position="363"/>
    </location>
</feature>
<dbReference type="PANTHER" id="PTHR34856">
    <property type="entry name" value="PROTEIN NRFD"/>
    <property type="match status" value="1"/>
</dbReference>